<sequence>MVGFFSSLQKKLSKTIDSLRTVTTKRNQVNAKDERGTDSELTSLLPFLTDDVVDDEADLYGVMPTEIPDDMILPPTIPYPEIFEHEMSEADAVRLAHDLKNACDIEMTEAEAAQLEQNLKRAYYETFHSATGLCEYCGDHQTKLHDSPIDSGASWNDEVQDVGAGAECFFDFDTVAAEIRLEMCYRDDQPALELVEEPGMWDFGPQEAIVWSPVK</sequence>
<accession>A0ABR4A0C0</accession>
<gene>
    <name evidence="1" type="ORF">N7G274_009497</name>
</gene>
<organism evidence="1 2">
    <name type="scientific">Stereocaulon virgatum</name>
    <dbReference type="NCBI Taxonomy" id="373712"/>
    <lineage>
        <taxon>Eukaryota</taxon>
        <taxon>Fungi</taxon>
        <taxon>Dikarya</taxon>
        <taxon>Ascomycota</taxon>
        <taxon>Pezizomycotina</taxon>
        <taxon>Lecanoromycetes</taxon>
        <taxon>OSLEUM clade</taxon>
        <taxon>Lecanoromycetidae</taxon>
        <taxon>Lecanorales</taxon>
        <taxon>Lecanorineae</taxon>
        <taxon>Stereocaulaceae</taxon>
        <taxon>Stereocaulon</taxon>
    </lineage>
</organism>
<keyword evidence="2" id="KW-1185">Reference proteome</keyword>
<comment type="caution">
    <text evidence="1">The sequence shown here is derived from an EMBL/GenBank/DDBJ whole genome shotgun (WGS) entry which is preliminary data.</text>
</comment>
<evidence type="ECO:0000313" key="1">
    <source>
        <dbReference type="EMBL" id="KAL2037772.1"/>
    </source>
</evidence>
<proteinExistence type="predicted"/>
<reference evidence="1 2" key="1">
    <citation type="submission" date="2024-09" db="EMBL/GenBank/DDBJ databases">
        <title>Rethinking Asexuality: The Enigmatic Case of Functional Sexual Genes in Lepraria (Stereocaulaceae).</title>
        <authorList>
            <person name="Doellman M."/>
            <person name="Sun Y."/>
            <person name="Barcenas-Pena A."/>
            <person name="Lumbsch H.T."/>
            <person name="Grewe F."/>
        </authorList>
    </citation>
    <scope>NUCLEOTIDE SEQUENCE [LARGE SCALE GENOMIC DNA]</scope>
    <source>
        <strain evidence="1 2">Mercado 3170</strain>
    </source>
</reference>
<name>A0ABR4A0C0_9LECA</name>
<evidence type="ECO:0000313" key="2">
    <source>
        <dbReference type="Proteomes" id="UP001590950"/>
    </source>
</evidence>
<dbReference type="EMBL" id="JBEFKJ010000037">
    <property type="protein sequence ID" value="KAL2037772.1"/>
    <property type="molecule type" value="Genomic_DNA"/>
</dbReference>
<protein>
    <submittedName>
        <fullName evidence="1">Uncharacterized protein</fullName>
    </submittedName>
</protein>
<dbReference type="Proteomes" id="UP001590950">
    <property type="component" value="Unassembled WGS sequence"/>
</dbReference>